<evidence type="ECO:0000256" key="5">
    <source>
        <dbReference type="ARBA" id="ARBA00044050"/>
    </source>
</evidence>
<comment type="catalytic activity">
    <reaction evidence="4">
        <text>L-allo-threonine + NADP(+) = aminoacetone + CO2 + NADPH</text>
        <dbReference type="Rhea" id="RHEA:43524"/>
        <dbReference type="ChEBI" id="CHEBI:16526"/>
        <dbReference type="ChEBI" id="CHEBI:57783"/>
        <dbReference type="ChEBI" id="CHEBI:58320"/>
        <dbReference type="ChEBI" id="CHEBI:58349"/>
        <dbReference type="ChEBI" id="CHEBI:58585"/>
        <dbReference type="EC" id="1.1.1.381"/>
    </reaction>
</comment>
<sequence length="1015" mass="111530">MSASNTRTSLAGKVAVVTGASSGIGEGFARRLAAEGCKVALAARREDRLNNIVDELKQKGLTAMAVATDVSSQDSVKSLFNNVETQLGPVDIVVNCAGVMYFTLHRSQHWDEWERTIDINCKGVVYTSGAVLPSMLERKVGHIINISSDAATTIFPALSVYNASKAFVHVFSKSLRGETVGTGIRVTELQPGDVGTDLVVNNTDTDAANTIGVTIGKTIDGGGDRNAVLDVSDIVDAGVFALTAPPHVGVNEILIEPRNQIKPMITTLLRLWVHAAALITVTLASPGLFAPPCATLSSNLTEDYREAPRILPASAIPAHFDWRDVDGENMVTTDRSHSNPGSCAACWAFALAHTLSDRIRIQRKAAFPEVNLAAQPLLTCAYQAGNGCRGGRVLDAVRYIKDHGITDETCSPYLGRGRDSGEVCRGTTLCVNCDADGSCGIPKTYSTYYIDQYGLLKGEANIQSEVMSRGPVVCHMHADETFRANYQPGQIWEFDYLPENAGVNHAVEIAGWGEEADGTPYWVARFSYGSEWGDHGWAKLRRSSTGLIENSGCVWATVNPDAWKDWTLYPNIKYVPPTSKPSGRRQYLESVNTGENERYLVEEILEDGSVIARRAGRHGKPLPMVGKAQEQQVVTNPKPQDMIRDQTFGDDYYARSSNRAGGYKVPTVENRCSTYSMVCSIDPTCQCGSGYYKTYDIRSTDNRKCYLCAPRVAGKQVPNDGEKLPDSWDWRNVNGKNYLTFTRNQHNPEYCGGCWAFAVTSSFADRLSISSAAHWPNKAISPQQVINCRGGGDCYGGEKIGVYDFFFGFGAVHDTCHNYAAKNYKDFSEWCPAEARCLECAEGGNCRPTKHYRTWFARDYARLLNGTDQIKREIWKRGPVSCGVDATKQMDDYTGGIFYQNKAQPKINHEVGLVGWGREEGTNDEYWIMRNSWGTFWGENGYMRIKFGNLDIDSDCSWVEPNSNAAGKVVPNAPFTIGDASTGWTAATYFEDDYLKNAPDYHPVPESLDESVISV</sequence>
<dbReference type="GO" id="GO:0035527">
    <property type="term" value="F:3-hydroxypropionate dehydrogenase (NADP+) activity"/>
    <property type="evidence" value="ECO:0007669"/>
    <property type="project" value="UniProtKB-EC"/>
</dbReference>
<feature type="domain" description="Peptidase C1A papain C-terminal" evidence="12">
    <location>
        <begin position="724"/>
        <end position="960"/>
    </location>
</feature>
<dbReference type="EC" id="1.1.1.381" evidence="6"/>
<evidence type="ECO:0000256" key="2">
    <source>
        <dbReference type="ARBA" id="ARBA00023002"/>
    </source>
</evidence>
<dbReference type="Pfam" id="PF00112">
    <property type="entry name" value="Peptidase_C1"/>
    <property type="match status" value="2"/>
</dbReference>
<dbReference type="InterPro" id="IPR025660">
    <property type="entry name" value="Pept_his_AS"/>
</dbReference>
<dbReference type="PROSITE" id="PS00061">
    <property type="entry name" value="ADH_SHORT"/>
    <property type="match status" value="1"/>
</dbReference>
<dbReference type="PANTHER" id="PTHR43086">
    <property type="entry name" value="VERY-LONG-CHAIN 3-OXOOACYL-COA REDUCTASE"/>
    <property type="match status" value="1"/>
</dbReference>
<evidence type="ECO:0000256" key="9">
    <source>
        <dbReference type="ARBA" id="ARBA00044349"/>
    </source>
</evidence>
<dbReference type="Proteomes" id="UP000574390">
    <property type="component" value="Unassembled WGS sequence"/>
</dbReference>
<dbReference type="EMBL" id="JABANM010022654">
    <property type="protein sequence ID" value="KAF4719224.1"/>
    <property type="molecule type" value="Genomic_DNA"/>
</dbReference>
<comment type="function">
    <text evidence="10">NADP-dependent dehydrogenase with broad substrate specificity acting on 3-hydroxy acids. Catalyzes the NADP-dependent oxidation of L-allo-threonine to L-2-amino-3-keto-butyrate, which is spontaneously decarboxylated into aminoacetone. Also acts on D-threonine, L-serine, D-serine, D-3-hydroxyisobutyrate, L-3-hydroxyisobutyrate, D-glycerate and L-glycerate. Able to catalyze the reduction of the malonic semialdehyde to 3-hydroxypropionic acid. YdfG is apparently supplementing RutE, the presumed malonic semialdehyde reductase involved in pyrimidine degradation since both are able to detoxify malonic semialdehyde.</text>
</comment>
<keyword evidence="2" id="KW-0560">Oxidoreductase</keyword>
<organism evidence="14 15">
    <name type="scientific">Perkinsus olseni</name>
    <name type="common">Perkinsus atlanticus</name>
    <dbReference type="NCBI Taxonomy" id="32597"/>
    <lineage>
        <taxon>Eukaryota</taxon>
        <taxon>Sar</taxon>
        <taxon>Alveolata</taxon>
        <taxon>Perkinsozoa</taxon>
        <taxon>Perkinsea</taxon>
        <taxon>Perkinsida</taxon>
        <taxon>Perkinsidae</taxon>
        <taxon>Perkinsus</taxon>
    </lineage>
</organism>
<dbReference type="Pfam" id="PF00106">
    <property type="entry name" value="adh_short"/>
    <property type="match status" value="1"/>
</dbReference>
<evidence type="ECO:0000259" key="12">
    <source>
        <dbReference type="SMART" id="SM00645"/>
    </source>
</evidence>
<dbReference type="InterPro" id="IPR057326">
    <property type="entry name" value="KR_dom"/>
</dbReference>
<dbReference type="GO" id="GO:0005783">
    <property type="term" value="C:endoplasmic reticulum"/>
    <property type="evidence" value="ECO:0007669"/>
    <property type="project" value="TreeGrafter"/>
</dbReference>
<dbReference type="PANTHER" id="PTHR43086:SF3">
    <property type="entry name" value="NADP-DEPENDENT 3-HYDROXY ACID DEHYDROGENASE YDFG"/>
    <property type="match status" value="1"/>
</dbReference>
<dbReference type="InterPro" id="IPR025661">
    <property type="entry name" value="Pept_asp_AS"/>
</dbReference>
<dbReference type="SMART" id="SM00645">
    <property type="entry name" value="Pept_C1"/>
    <property type="match status" value="2"/>
</dbReference>
<dbReference type="GO" id="GO:0008234">
    <property type="term" value="F:cysteine-type peptidase activity"/>
    <property type="evidence" value="ECO:0007669"/>
    <property type="project" value="InterPro"/>
</dbReference>
<accession>A0A7J6REW2</accession>
<dbReference type="PRINTS" id="PR00080">
    <property type="entry name" value="SDRFAMILY"/>
</dbReference>
<feature type="domain" description="Peptidase C1A papain C-terminal" evidence="12">
    <location>
        <begin position="316"/>
        <end position="557"/>
    </location>
</feature>
<evidence type="ECO:0000256" key="6">
    <source>
        <dbReference type="ARBA" id="ARBA00044059"/>
    </source>
</evidence>
<comment type="catalytic activity">
    <reaction evidence="11">
        <text>3-hydroxypropanoate + NADP(+) = 3-oxopropanoate + NADPH + H(+)</text>
        <dbReference type="Rhea" id="RHEA:26438"/>
        <dbReference type="ChEBI" id="CHEBI:15378"/>
        <dbReference type="ChEBI" id="CHEBI:16510"/>
        <dbReference type="ChEBI" id="CHEBI:33190"/>
        <dbReference type="ChEBI" id="CHEBI:57783"/>
        <dbReference type="ChEBI" id="CHEBI:58349"/>
        <dbReference type="EC" id="1.1.1.298"/>
    </reaction>
</comment>
<comment type="caution">
    <text evidence="14">The sequence shown here is derived from an EMBL/GenBank/DDBJ whole genome shotgun (WGS) entry which is preliminary data.</text>
</comment>
<dbReference type="InterPro" id="IPR002347">
    <property type="entry name" value="SDR_fam"/>
</dbReference>
<dbReference type="PRINTS" id="PR00081">
    <property type="entry name" value="GDHRDH"/>
</dbReference>
<feature type="domain" description="Ketoreductase" evidence="13">
    <location>
        <begin position="13"/>
        <end position="190"/>
    </location>
</feature>
<keyword evidence="3" id="KW-1015">Disulfide bond</keyword>
<dbReference type="SMART" id="SM00822">
    <property type="entry name" value="PKS_KR"/>
    <property type="match status" value="1"/>
</dbReference>
<evidence type="ECO:0000256" key="1">
    <source>
        <dbReference type="ARBA" id="ARBA00006484"/>
    </source>
</evidence>
<dbReference type="AlphaFoldDB" id="A0A7J6REW2"/>
<dbReference type="SUPFAM" id="SSF51735">
    <property type="entry name" value="NAD(P)-binding Rossmann-fold domains"/>
    <property type="match status" value="1"/>
</dbReference>
<evidence type="ECO:0000256" key="7">
    <source>
        <dbReference type="ARBA" id="ARBA00044065"/>
    </source>
</evidence>
<gene>
    <name evidence="14" type="ORF">FOZ62_028924</name>
</gene>
<evidence type="ECO:0000256" key="4">
    <source>
        <dbReference type="ARBA" id="ARBA00043812"/>
    </source>
</evidence>
<evidence type="ECO:0000256" key="8">
    <source>
        <dbReference type="ARBA" id="ARBA00044271"/>
    </source>
</evidence>
<name>A0A7J6REW2_PEROL</name>
<evidence type="ECO:0000256" key="3">
    <source>
        <dbReference type="ARBA" id="ARBA00023157"/>
    </source>
</evidence>
<protein>
    <recommendedName>
        <fullName evidence="7">NADP-dependent 3-hydroxy acid dehydrogenase YdfG</fullName>
        <ecNumber evidence="5">1.1.1.298</ecNumber>
        <ecNumber evidence="6">1.1.1.381</ecNumber>
    </recommendedName>
    <alternativeName>
        <fullName evidence="9">L-allo-threonine dehydrogenase</fullName>
    </alternativeName>
    <alternativeName>
        <fullName evidence="8">Malonic semialdehyde reductase</fullName>
    </alternativeName>
</protein>
<evidence type="ECO:0000313" key="14">
    <source>
        <dbReference type="EMBL" id="KAF4719224.1"/>
    </source>
</evidence>
<evidence type="ECO:0000256" key="11">
    <source>
        <dbReference type="ARBA" id="ARBA00047274"/>
    </source>
</evidence>
<dbReference type="GO" id="GO:0030497">
    <property type="term" value="P:fatty acid elongation"/>
    <property type="evidence" value="ECO:0007669"/>
    <property type="project" value="TreeGrafter"/>
</dbReference>
<dbReference type="InterPro" id="IPR036291">
    <property type="entry name" value="NAD(P)-bd_dom_sf"/>
</dbReference>
<dbReference type="InterPro" id="IPR038765">
    <property type="entry name" value="Papain-like_cys_pep_sf"/>
</dbReference>
<dbReference type="FunFam" id="3.40.50.720:FF:000047">
    <property type="entry name" value="NADP-dependent L-serine/L-allo-threonine dehydrogenase"/>
    <property type="match status" value="1"/>
</dbReference>
<dbReference type="PROSITE" id="PS00639">
    <property type="entry name" value="THIOL_PROTEASE_HIS"/>
    <property type="match status" value="1"/>
</dbReference>
<dbReference type="InterPro" id="IPR020904">
    <property type="entry name" value="Sc_DH/Rdtase_CS"/>
</dbReference>
<dbReference type="InterPro" id="IPR000668">
    <property type="entry name" value="Peptidase_C1A_C"/>
</dbReference>
<dbReference type="GO" id="GO:0006508">
    <property type="term" value="P:proteolysis"/>
    <property type="evidence" value="ECO:0007669"/>
    <property type="project" value="InterPro"/>
</dbReference>
<proteinExistence type="inferred from homology"/>
<dbReference type="EC" id="1.1.1.298" evidence="5"/>
<comment type="similarity">
    <text evidence="1">Belongs to the short-chain dehydrogenases/reductases (SDR) family.</text>
</comment>
<reference evidence="14 15" key="1">
    <citation type="submission" date="2020-04" db="EMBL/GenBank/DDBJ databases">
        <title>Perkinsus olseni comparative genomics.</title>
        <authorList>
            <person name="Bogema D.R."/>
        </authorList>
    </citation>
    <scope>NUCLEOTIDE SEQUENCE [LARGE SCALE GENOMIC DNA]</scope>
    <source>
        <strain evidence="14">ATCC PRA-205</strain>
    </source>
</reference>
<evidence type="ECO:0000313" key="15">
    <source>
        <dbReference type="Proteomes" id="UP000574390"/>
    </source>
</evidence>
<evidence type="ECO:0000256" key="10">
    <source>
        <dbReference type="ARBA" id="ARBA00045650"/>
    </source>
</evidence>
<dbReference type="Gene3D" id="3.90.70.10">
    <property type="entry name" value="Cysteine proteinases"/>
    <property type="match status" value="2"/>
</dbReference>
<evidence type="ECO:0000259" key="13">
    <source>
        <dbReference type="SMART" id="SM00822"/>
    </source>
</evidence>
<dbReference type="Gene3D" id="3.40.50.720">
    <property type="entry name" value="NAD(P)-binding Rossmann-like Domain"/>
    <property type="match status" value="1"/>
</dbReference>
<dbReference type="PROSITE" id="PS00640">
    <property type="entry name" value="THIOL_PROTEASE_ASN"/>
    <property type="match status" value="1"/>
</dbReference>
<dbReference type="SUPFAM" id="SSF54001">
    <property type="entry name" value="Cysteine proteinases"/>
    <property type="match status" value="2"/>
</dbReference>